<reference evidence="13" key="1">
    <citation type="journal article" date="2023" name="Int. J. Mol. Sci.">
        <title>Metagenomics Revealed a New Genus 'Candidatus Thiocaldithrix dubininis' gen. nov., sp. nov. and a New Species 'Candidatus Thiothrix putei' sp. nov. in the Family Thiotrichaceae, Some Members of Which Have Traits of Both Na+- and H+-Motive Energetics.</title>
        <authorList>
            <person name="Ravin N.V."/>
            <person name="Muntyan M.S."/>
            <person name="Smolyakov D.D."/>
            <person name="Rudenko T.S."/>
            <person name="Beletsky A.V."/>
            <person name="Mardanov A.V."/>
            <person name="Grabovich M.Y."/>
        </authorList>
    </citation>
    <scope>NUCLEOTIDE SEQUENCE</scope>
    <source>
        <strain evidence="13">GKL-01</strain>
    </source>
</reference>
<dbReference type="InterPro" id="IPR008331">
    <property type="entry name" value="Ferritin_DPS_dom"/>
</dbReference>
<dbReference type="Pfam" id="PF00210">
    <property type="entry name" value="Ferritin"/>
    <property type="match status" value="1"/>
</dbReference>
<dbReference type="PROSITE" id="PS00549">
    <property type="entry name" value="BACTERIOFERRITIN"/>
    <property type="match status" value="1"/>
</dbReference>
<evidence type="ECO:0000313" key="13">
    <source>
        <dbReference type="EMBL" id="WGZ89447.1"/>
    </source>
</evidence>
<feature type="binding site" evidence="10">
    <location>
        <position position="46"/>
    </location>
    <ligand>
        <name>Fe cation</name>
        <dbReference type="ChEBI" id="CHEBI:24875"/>
        <label>3</label>
    </ligand>
</feature>
<evidence type="ECO:0000256" key="4">
    <source>
        <dbReference type="ARBA" id="ARBA00022496"/>
    </source>
</evidence>
<feature type="binding site" evidence="10">
    <location>
        <position position="54"/>
    </location>
    <ligand>
        <name>Fe cation</name>
        <dbReference type="ChEBI" id="CHEBI:24875"/>
        <label>1</label>
    </ligand>
</feature>
<feature type="domain" description="Ferritin-like diiron" evidence="12">
    <location>
        <begin position="1"/>
        <end position="146"/>
    </location>
</feature>
<protein>
    <recommendedName>
        <fullName evidence="9 11">Bacterioferritin</fullName>
        <ecNumber evidence="9">1.16.3.1</ecNumber>
    </recommendedName>
</protein>
<dbReference type="GO" id="GO:0008199">
    <property type="term" value="F:ferric iron binding"/>
    <property type="evidence" value="ECO:0007669"/>
    <property type="project" value="InterPro"/>
</dbReference>
<feature type="binding site" evidence="10">
    <location>
        <position position="128"/>
    </location>
    <ligand>
        <name>Fe cation</name>
        <dbReference type="ChEBI" id="CHEBI:24875"/>
        <label>2</label>
    </ligand>
</feature>
<evidence type="ECO:0000256" key="9">
    <source>
        <dbReference type="PIRNR" id="PIRNR002560"/>
    </source>
</evidence>
<feature type="binding site" evidence="10">
    <location>
        <position position="51"/>
    </location>
    <ligand>
        <name>Fe cation</name>
        <dbReference type="ChEBI" id="CHEBI:24875"/>
        <label>1</label>
    </ligand>
</feature>
<comment type="similarity">
    <text evidence="1 9 11">Belongs to the bacterioferritin family.</text>
</comment>
<keyword evidence="9 10" id="KW-0479">Metal-binding</keyword>
<keyword evidence="5 13" id="KW-0560">Oxidoreductase</keyword>
<dbReference type="PRINTS" id="PR00601">
    <property type="entry name" value="BACFERRITIN"/>
</dbReference>
<keyword evidence="7" id="KW-0406">Ion transport</keyword>
<evidence type="ECO:0000256" key="1">
    <source>
        <dbReference type="ARBA" id="ARBA00008093"/>
    </source>
</evidence>
<dbReference type="NCBIfam" id="TIGR00754">
    <property type="entry name" value="bfr"/>
    <property type="match status" value="1"/>
</dbReference>
<evidence type="ECO:0000256" key="8">
    <source>
        <dbReference type="ARBA" id="ARBA00036243"/>
    </source>
</evidence>
<keyword evidence="11" id="KW-0349">Heme</keyword>
<evidence type="ECO:0000256" key="11">
    <source>
        <dbReference type="RuleBase" id="RU000623"/>
    </source>
</evidence>
<comment type="function">
    <text evidence="9">Iron-storage protein, whose ferroxidase center binds Fe(2+), oxidizes it using dioxygen to Fe(3+), and participates in the subsequent Fe(3+) oxide mineral core formation within the central cavity of the BFR protein shell.</text>
</comment>
<comment type="catalytic activity">
    <reaction evidence="9">
        <text>4 Fe(2+) + O2 + 4 H(+) = 4 Fe(3+) + 2 H2O</text>
        <dbReference type="Rhea" id="RHEA:11148"/>
        <dbReference type="ChEBI" id="CHEBI:15377"/>
        <dbReference type="ChEBI" id="CHEBI:15378"/>
        <dbReference type="ChEBI" id="CHEBI:15379"/>
        <dbReference type="ChEBI" id="CHEBI:29033"/>
        <dbReference type="ChEBI" id="CHEBI:29034"/>
        <dbReference type="EC" id="1.16.3.1"/>
    </reaction>
</comment>
<dbReference type="PROSITE" id="PS50905">
    <property type="entry name" value="FERRITIN_LIKE"/>
    <property type="match status" value="1"/>
</dbReference>
<evidence type="ECO:0000259" key="12">
    <source>
        <dbReference type="PROSITE" id="PS50905"/>
    </source>
</evidence>
<dbReference type="GO" id="GO:0020037">
    <property type="term" value="F:heme binding"/>
    <property type="evidence" value="ECO:0007669"/>
    <property type="project" value="TreeGrafter"/>
</dbReference>
<dbReference type="InterPro" id="IPR009078">
    <property type="entry name" value="Ferritin-like_SF"/>
</dbReference>
<comment type="catalytic activity">
    <reaction evidence="8">
        <text>Fe(2+)(in) = Fe(2+)(out)</text>
        <dbReference type="Rhea" id="RHEA:28486"/>
        <dbReference type="ChEBI" id="CHEBI:29033"/>
    </reaction>
</comment>
<evidence type="ECO:0000256" key="7">
    <source>
        <dbReference type="ARBA" id="ARBA00023065"/>
    </source>
</evidence>
<evidence type="ECO:0000256" key="5">
    <source>
        <dbReference type="ARBA" id="ARBA00023002"/>
    </source>
</evidence>
<accession>A0AA95KIN2</accession>
<keyword evidence="4" id="KW-0410">Iron transport</keyword>
<dbReference type="PANTHER" id="PTHR30295:SF9">
    <property type="entry name" value="BACTERIOFERRITIN"/>
    <property type="match status" value="1"/>
</dbReference>
<dbReference type="GO" id="GO:0006879">
    <property type="term" value="P:intracellular iron ion homeostasis"/>
    <property type="evidence" value="ECO:0007669"/>
    <property type="project" value="UniProtKB-KW"/>
</dbReference>
<feature type="binding site" evidence="10">
    <location>
        <position position="128"/>
    </location>
    <ligand>
        <name>Fe cation</name>
        <dbReference type="ChEBI" id="CHEBI:24875"/>
        <label>1</label>
    </ligand>
</feature>
<evidence type="ECO:0000256" key="10">
    <source>
        <dbReference type="PIRSR" id="PIRSR002560-1"/>
    </source>
</evidence>
<dbReference type="GO" id="GO:0006826">
    <property type="term" value="P:iron ion transport"/>
    <property type="evidence" value="ECO:0007669"/>
    <property type="project" value="UniProtKB-KW"/>
</dbReference>
<name>A0AA95KIN2_9GAMM</name>
<dbReference type="CDD" id="cd00907">
    <property type="entry name" value="Bacterioferritin"/>
    <property type="match status" value="1"/>
</dbReference>
<evidence type="ECO:0000256" key="6">
    <source>
        <dbReference type="ARBA" id="ARBA00023004"/>
    </source>
</evidence>
<evidence type="ECO:0000256" key="3">
    <source>
        <dbReference type="ARBA" id="ARBA00022448"/>
    </source>
</evidence>
<dbReference type="GO" id="GO:0005829">
    <property type="term" value="C:cytosol"/>
    <property type="evidence" value="ECO:0007669"/>
    <property type="project" value="TreeGrafter"/>
</dbReference>
<dbReference type="InterPro" id="IPR012347">
    <property type="entry name" value="Ferritin-like"/>
</dbReference>
<evidence type="ECO:0000256" key="2">
    <source>
        <dbReference type="ARBA" id="ARBA00022434"/>
    </source>
</evidence>
<dbReference type="SUPFAM" id="SSF47240">
    <property type="entry name" value="Ferritin-like"/>
    <property type="match status" value="1"/>
</dbReference>
<feature type="binding site" evidence="10">
    <location>
        <position position="50"/>
    </location>
    <ligand>
        <name>Fe cation</name>
        <dbReference type="ChEBI" id="CHEBI:24875"/>
        <label>3</label>
    </ligand>
</feature>
<dbReference type="EMBL" id="CP124755">
    <property type="protein sequence ID" value="WGZ89447.1"/>
    <property type="molecule type" value="Genomic_DNA"/>
</dbReference>
<feature type="binding site" evidence="10">
    <location>
        <position position="51"/>
    </location>
    <ligand>
        <name>Fe cation</name>
        <dbReference type="ChEBI" id="CHEBI:24875"/>
        <label>2</label>
    </ligand>
</feature>
<dbReference type="InterPro" id="IPR002024">
    <property type="entry name" value="Bacterioferritin"/>
</dbReference>
<feature type="binding site" evidence="10">
    <location>
        <position position="94"/>
    </location>
    <ligand>
        <name>Fe cation</name>
        <dbReference type="ChEBI" id="CHEBI:24875"/>
        <label>2</label>
    </ligand>
</feature>
<feature type="binding site" evidence="10">
    <location>
        <position position="18"/>
    </location>
    <ligand>
        <name>Fe cation</name>
        <dbReference type="ChEBI" id="CHEBI:24875"/>
        <label>1</label>
    </ligand>
</feature>
<sequence>MQGSPKVIAELQKLLAGELAARDQYFSHSRMCEDWGLSKLAAHYDHERQEEGQHANAIIQRILFLGGVPDLNQQDQLNVGHDVVSMLKNDLALEYHVSKALKAAMQLCEQEQDYITREMLRTQLSDTEEDHAYWLEKQLRLIDLIGLQNYLQSQI</sequence>
<keyword evidence="6 9" id="KW-0408">Iron</keyword>
<dbReference type="AlphaFoldDB" id="A0AA95KIN2"/>
<reference evidence="13" key="2">
    <citation type="submission" date="2023-04" db="EMBL/GenBank/DDBJ databases">
        <authorList>
            <person name="Beletskiy A.V."/>
            <person name="Mardanov A.V."/>
            <person name="Ravin N.V."/>
        </authorList>
    </citation>
    <scope>NUCLEOTIDE SEQUENCE</scope>
    <source>
        <strain evidence="13">GKL-01</strain>
    </source>
</reference>
<dbReference type="Gene3D" id="1.20.1260.10">
    <property type="match status" value="1"/>
</dbReference>
<proteinExistence type="inferred from homology"/>
<organism evidence="13">
    <name type="scientific">Candidatus Thiocaldithrix dubininis</name>
    <dbReference type="NCBI Taxonomy" id="3080823"/>
    <lineage>
        <taxon>Bacteria</taxon>
        <taxon>Pseudomonadati</taxon>
        <taxon>Pseudomonadota</taxon>
        <taxon>Gammaproteobacteria</taxon>
        <taxon>Thiotrichales</taxon>
        <taxon>Thiotrichaceae</taxon>
        <taxon>Candidatus Thiocaldithrix</taxon>
    </lineage>
</organism>
<gene>
    <name evidence="13" type="primary">bfr</name>
    <name evidence="13" type="ORF">QJT80_07965</name>
</gene>
<dbReference type="InterPro" id="IPR009040">
    <property type="entry name" value="Ferritin-like_diiron"/>
</dbReference>
<dbReference type="PANTHER" id="PTHR30295">
    <property type="entry name" value="BACTERIOFERRITIN"/>
    <property type="match status" value="1"/>
</dbReference>
<dbReference type="EC" id="1.16.3.1" evidence="9"/>
<keyword evidence="3" id="KW-0813">Transport</keyword>
<dbReference type="Proteomes" id="UP001300672">
    <property type="component" value="Chromosome"/>
</dbReference>
<dbReference type="GO" id="GO:0004322">
    <property type="term" value="F:ferroxidase activity"/>
    <property type="evidence" value="ECO:0007669"/>
    <property type="project" value="UniProtKB-EC"/>
</dbReference>
<dbReference type="KEGG" id="tdu:QJT80_07965"/>
<keyword evidence="2 9" id="KW-0409">Iron storage</keyword>
<feature type="binding site" evidence="10">
    <location>
        <position position="131"/>
    </location>
    <ligand>
        <name>Fe cation</name>
        <dbReference type="ChEBI" id="CHEBI:24875"/>
        <label>2</label>
    </ligand>
</feature>
<dbReference type="PIRSF" id="PIRSF002560">
    <property type="entry name" value="Bacterioferritin"/>
    <property type="match status" value="1"/>
</dbReference>